<reference evidence="3" key="1">
    <citation type="submission" date="2022-06" db="EMBL/GenBank/DDBJ databases">
        <title>Novel species in genus nocardia.</title>
        <authorList>
            <person name="Li F."/>
        </authorList>
    </citation>
    <scope>NUCLEOTIDE SEQUENCE</scope>
    <source>
        <strain evidence="3">CDC141</strain>
    </source>
</reference>
<gene>
    <name evidence="3" type="ORF">NDR86_03560</name>
</gene>
<accession>A0A9X2E293</accession>
<keyword evidence="1" id="KW-0560">Oxidoreductase</keyword>
<dbReference type="GO" id="GO:0016491">
    <property type="term" value="F:oxidoreductase activity"/>
    <property type="evidence" value="ECO:0007669"/>
    <property type="project" value="UniProtKB-KW"/>
</dbReference>
<dbReference type="EMBL" id="JAMRXG010000001">
    <property type="protein sequence ID" value="MCM6772549.1"/>
    <property type="molecule type" value="Genomic_DNA"/>
</dbReference>
<keyword evidence="4" id="KW-1185">Reference proteome</keyword>
<dbReference type="InterPro" id="IPR051267">
    <property type="entry name" value="STEAP_metalloreductase"/>
</dbReference>
<organism evidence="3 4">
    <name type="scientific">Nocardia pulmonis</name>
    <dbReference type="NCBI Taxonomy" id="2951408"/>
    <lineage>
        <taxon>Bacteria</taxon>
        <taxon>Bacillati</taxon>
        <taxon>Actinomycetota</taxon>
        <taxon>Actinomycetes</taxon>
        <taxon>Mycobacteriales</taxon>
        <taxon>Nocardiaceae</taxon>
        <taxon>Nocardia</taxon>
    </lineage>
</organism>
<name>A0A9X2E293_9NOCA</name>
<dbReference type="InterPro" id="IPR036291">
    <property type="entry name" value="NAD(P)-bd_dom_sf"/>
</dbReference>
<proteinExistence type="predicted"/>
<dbReference type="PANTHER" id="PTHR14239">
    <property type="entry name" value="DUDULIN-RELATED"/>
    <property type="match status" value="1"/>
</dbReference>
<dbReference type="InterPro" id="IPR028939">
    <property type="entry name" value="P5C_Rdtase_cat_N"/>
</dbReference>
<evidence type="ECO:0000313" key="3">
    <source>
        <dbReference type="EMBL" id="MCM6772549.1"/>
    </source>
</evidence>
<dbReference type="SUPFAM" id="SSF51735">
    <property type="entry name" value="NAD(P)-binding Rossmann-fold domains"/>
    <property type="match status" value="1"/>
</dbReference>
<dbReference type="RefSeq" id="WP_251909395.1">
    <property type="nucleotide sequence ID" value="NZ_JAMRXG010000001.1"/>
</dbReference>
<evidence type="ECO:0000313" key="4">
    <source>
        <dbReference type="Proteomes" id="UP001139157"/>
    </source>
</evidence>
<dbReference type="Gene3D" id="3.40.50.720">
    <property type="entry name" value="NAD(P)-binding Rossmann-like Domain"/>
    <property type="match status" value="1"/>
</dbReference>
<evidence type="ECO:0000259" key="2">
    <source>
        <dbReference type="Pfam" id="PF03807"/>
    </source>
</evidence>
<feature type="domain" description="Pyrroline-5-carboxylate reductase catalytic N-terminal" evidence="2">
    <location>
        <begin position="38"/>
        <end position="78"/>
    </location>
</feature>
<dbReference type="Proteomes" id="UP001139157">
    <property type="component" value="Unassembled WGS sequence"/>
</dbReference>
<comment type="caution">
    <text evidence="3">The sequence shown here is derived from an EMBL/GenBank/DDBJ whole genome shotgun (WGS) entry which is preliminary data.</text>
</comment>
<sequence length="199" mass="20149">MKIGFLGGGNVARALARLAEGAGCETRLSGRSPAGAFAAAAEWADVVVIAVPFETAGEVVASVREFLTGKIVIDATNPVTAGDWRPIPLGEGGSAAEVIQAAAPEAIVVKAFNAIFADVMTAPAVTEPTARRVTAFIAGPAPAADRVAELADQLGFAPVQVGELANSRLLESMAQLNIAIAVGRNGGTGKAFYYDSVAA</sequence>
<dbReference type="Pfam" id="PF03807">
    <property type="entry name" value="F420_oxidored"/>
    <property type="match status" value="1"/>
</dbReference>
<dbReference type="PANTHER" id="PTHR14239:SF10">
    <property type="entry name" value="REDUCTASE"/>
    <property type="match status" value="1"/>
</dbReference>
<protein>
    <submittedName>
        <fullName evidence="3">NAD(P)-binding domain-containing protein</fullName>
    </submittedName>
</protein>
<evidence type="ECO:0000256" key="1">
    <source>
        <dbReference type="ARBA" id="ARBA00023002"/>
    </source>
</evidence>
<dbReference type="AlphaFoldDB" id="A0A9X2E293"/>